<dbReference type="InterPro" id="IPR050639">
    <property type="entry name" value="SSR_resolvase"/>
</dbReference>
<comment type="caution">
    <text evidence="9">The sequence shown here is derived from an EMBL/GenBank/DDBJ whole genome shotgun (WGS) entry which is preliminary data.</text>
</comment>
<protein>
    <recommendedName>
        <fullName evidence="11">Recombinase family protein</fullName>
    </recommendedName>
</protein>
<gene>
    <name evidence="9" type="ORF">A5685_03230</name>
</gene>
<dbReference type="InterPro" id="IPR006120">
    <property type="entry name" value="Resolvase_HTH_dom"/>
</dbReference>
<dbReference type="InterPro" id="IPR006119">
    <property type="entry name" value="Resolv_N"/>
</dbReference>
<keyword evidence="4" id="KW-0233">DNA recombination</keyword>
<dbReference type="FunFam" id="3.40.50.1390:FF:000001">
    <property type="entry name" value="DNA recombinase"/>
    <property type="match status" value="1"/>
</dbReference>
<dbReference type="PROSITE" id="PS50977">
    <property type="entry name" value="HTH_TETR_2"/>
    <property type="match status" value="1"/>
</dbReference>
<dbReference type="Pfam" id="PF02796">
    <property type="entry name" value="HTH_7"/>
    <property type="match status" value="1"/>
</dbReference>
<dbReference type="PANTHER" id="PTHR30461:SF2">
    <property type="entry name" value="SERINE RECOMBINASE PINE-RELATED"/>
    <property type="match status" value="1"/>
</dbReference>
<feature type="active site" description="O-(5'-phospho-DNA)-serine intermediate" evidence="5">
    <location>
        <position position="4"/>
    </location>
</feature>
<dbReference type="SUPFAM" id="SSF53041">
    <property type="entry name" value="Resolvase-like"/>
    <property type="match status" value="1"/>
</dbReference>
<evidence type="ECO:0000313" key="9">
    <source>
        <dbReference type="EMBL" id="OBH59467.1"/>
    </source>
</evidence>
<feature type="domain" description="HTH tetR-type" evidence="7">
    <location>
        <begin position="132"/>
        <end position="180"/>
    </location>
</feature>
<dbReference type="GO" id="GO:0000150">
    <property type="term" value="F:DNA strand exchange activity"/>
    <property type="evidence" value="ECO:0007669"/>
    <property type="project" value="InterPro"/>
</dbReference>
<dbReference type="PROSITE" id="PS00398">
    <property type="entry name" value="RECOMBINASES_2"/>
    <property type="match status" value="1"/>
</dbReference>
<dbReference type="CDD" id="cd03768">
    <property type="entry name" value="SR_ResInv"/>
    <property type="match status" value="1"/>
</dbReference>
<name>A0A1A2S6T7_9MYCO</name>
<dbReference type="PANTHER" id="PTHR30461">
    <property type="entry name" value="DNA-INVERTASE FROM LAMBDOID PROPHAGE"/>
    <property type="match status" value="1"/>
</dbReference>
<evidence type="ECO:0000256" key="3">
    <source>
        <dbReference type="ARBA" id="ARBA00023125"/>
    </source>
</evidence>
<dbReference type="PROSITE" id="PS51736">
    <property type="entry name" value="RECOMBINASES_3"/>
    <property type="match status" value="1"/>
</dbReference>
<dbReference type="Pfam" id="PF00239">
    <property type="entry name" value="Resolvase"/>
    <property type="match status" value="1"/>
</dbReference>
<dbReference type="SMART" id="SM00857">
    <property type="entry name" value="Resolvase"/>
    <property type="match status" value="1"/>
</dbReference>
<dbReference type="Proteomes" id="UP000093861">
    <property type="component" value="Unassembled WGS sequence"/>
</dbReference>
<keyword evidence="3 6" id="KW-0238">DNA-binding</keyword>
<dbReference type="CDD" id="cd00569">
    <property type="entry name" value="HTH_Hin_like"/>
    <property type="match status" value="1"/>
</dbReference>
<dbReference type="InterPro" id="IPR036162">
    <property type="entry name" value="Resolvase-like_N_sf"/>
</dbReference>
<evidence type="ECO:0000259" key="7">
    <source>
        <dbReference type="PROSITE" id="PS50977"/>
    </source>
</evidence>
<sequence>MRVSTIAQTLEQQNAALAAAGVTKTFSDTMSGARDDRPGLAALLDYVRQGDTVVVWKLDRLGRNTLHILETVKALTDRGVTLISTTDGIDSSTAAGRMMIGVLGSLAEYERELVKERTALKRAISLANGTKFGRRKKVLDASHIATARRMKDDGHTARDIAKYLGVSRATFYRYLADDAA</sequence>
<organism evidence="9 10">
    <name type="scientific">Mycobacterium colombiense</name>
    <dbReference type="NCBI Taxonomy" id="339268"/>
    <lineage>
        <taxon>Bacteria</taxon>
        <taxon>Bacillati</taxon>
        <taxon>Actinomycetota</taxon>
        <taxon>Actinomycetes</taxon>
        <taxon>Mycobacteriales</taxon>
        <taxon>Mycobacteriaceae</taxon>
        <taxon>Mycobacterium</taxon>
        <taxon>Mycobacterium avium complex (MAC)</taxon>
    </lineage>
</organism>
<dbReference type="SUPFAM" id="SSF46689">
    <property type="entry name" value="Homeodomain-like"/>
    <property type="match status" value="1"/>
</dbReference>
<dbReference type="InterPro" id="IPR009057">
    <property type="entry name" value="Homeodomain-like_sf"/>
</dbReference>
<evidence type="ECO:0000256" key="6">
    <source>
        <dbReference type="PROSITE-ProRule" id="PRU00335"/>
    </source>
</evidence>
<evidence type="ECO:0000256" key="4">
    <source>
        <dbReference type="ARBA" id="ARBA00023172"/>
    </source>
</evidence>
<dbReference type="Gene3D" id="3.40.50.1390">
    <property type="entry name" value="Resolvase, N-terminal catalytic domain"/>
    <property type="match status" value="1"/>
</dbReference>
<evidence type="ECO:0000313" key="10">
    <source>
        <dbReference type="Proteomes" id="UP000093861"/>
    </source>
</evidence>
<proteinExistence type="inferred from homology"/>
<accession>A0A1A2S6T7</accession>
<evidence type="ECO:0000259" key="8">
    <source>
        <dbReference type="PROSITE" id="PS51736"/>
    </source>
</evidence>
<feature type="DNA-binding region" description="H-T-H motif" evidence="6">
    <location>
        <begin position="156"/>
        <end position="175"/>
    </location>
</feature>
<dbReference type="GO" id="GO:0015074">
    <property type="term" value="P:DNA integration"/>
    <property type="evidence" value="ECO:0007669"/>
    <property type="project" value="UniProtKB-KW"/>
</dbReference>
<evidence type="ECO:0008006" key="11">
    <source>
        <dbReference type="Google" id="ProtNLM"/>
    </source>
</evidence>
<dbReference type="InterPro" id="IPR006118">
    <property type="entry name" value="Recombinase_CS"/>
</dbReference>
<reference evidence="9 10" key="1">
    <citation type="submission" date="2016-06" db="EMBL/GenBank/DDBJ databases">
        <authorList>
            <person name="Kjaerup R.B."/>
            <person name="Dalgaard T.S."/>
            <person name="Juul-Madsen H.R."/>
        </authorList>
    </citation>
    <scope>NUCLEOTIDE SEQUENCE [LARGE SCALE GENOMIC DNA]</scope>
    <source>
        <strain evidence="9 10">E2464</strain>
    </source>
</reference>
<dbReference type="AlphaFoldDB" id="A0A1A2S6T7"/>
<dbReference type="EMBL" id="LZJS01000102">
    <property type="protein sequence ID" value="OBH59467.1"/>
    <property type="molecule type" value="Genomic_DNA"/>
</dbReference>
<dbReference type="GO" id="GO:0003677">
    <property type="term" value="F:DNA binding"/>
    <property type="evidence" value="ECO:0007669"/>
    <property type="project" value="UniProtKB-UniRule"/>
</dbReference>
<keyword evidence="2" id="KW-0229">DNA integration</keyword>
<comment type="similarity">
    <text evidence="1">Belongs to the site-specific recombinase resolvase family.</text>
</comment>
<evidence type="ECO:0000256" key="5">
    <source>
        <dbReference type="PIRSR" id="PIRSR606118-50"/>
    </source>
</evidence>
<evidence type="ECO:0000256" key="2">
    <source>
        <dbReference type="ARBA" id="ARBA00022908"/>
    </source>
</evidence>
<feature type="domain" description="Resolvase/invertase-type recombinase catalytic" evidence="8">
    <location>
        <begin position="1"/>
        <end position="129"/>
    </location>
</feature>
<dbReference type="Gene3D" id="1.10.10.60">
    <property type="entry name" value="Homeodomain-like"/>
    <property type="match status" value="1"/>
</dbReference>
<dbReference type="InterPro" id="IPR001647">
    <property type="entry name" value="HTH_TetR"/>
</dbReference>
<evidence type="ECO:0000256" key="1">
    <source>
        <dbReference type="ARBA" id="ARBA00009913"/>
    </source>
</evidence>